<evidence type="ECO:0000313" key="2">
    <source>
        <dbReference type="Proteomes" id="UP000018144"/>
    </source>
</evidence>
<proteinExistence type="predicted"/>
<dbReference type="EMBL" id="HF935560">
    <property type="protein sequence ID" value="CCX31259.1"/>
    <property type="molecule type" value="Genomic_DNA"/>
</dbReference>
<organism evidence="1 2">
    <name type="scientific">Pyronema omphalodes (strain CBS 100304)</name>
    <name type="common">Pyronema confluens</name>
    <dbReference type="NCBI Taxonomy" id="1076935"/>
    <lineage>
        <taxon>Eukaryota</taxon>
        <taxon>Fungi</taxon>
        <taxon>Dikarya</taxon>
        <taxon>Ascomycota</taxon>
        <taxon>Pezizomycotina</taxon>
        <taxon>Pezizomycetes</taxon>
        <taxon>Pezizales</taxon>
        <taxon>Pyronemataceae</taxon>
        <taxon>Pyronema</taxon>
    </lineage>
</organism>
<name>U4LGM8_PYROM</name>
<reference evidence="1 2" key="1">
    <citation type="journal article" date="2013" name="PLoS Genet.">
        <title>The genome and development-dependent transcriptomes of Pyronema confluens: a window into fungal evolution.</title>
        <authorList>
            <person name="Traeger S."/>
            <person name="Altegoer F."/>
            <person name="Freitag M."/>
            <person name="Gabaldon T."/>
            <person name="Kempken F."/>
            <person name="Kumar A."/>
            <person name="Marcet-Houben M."/>
            <person name="Poggeler S."/>
            <person name="Stajich J.E."/>
            <person name="Nowrousian M."/>
        </authorList>
    </citation>
    <scope>NUCLEOTIDE SEQUENCE [LARGE SCALE GENOMIC DNA]</scope>
    <source>
        <strain evidence="2">CBS 100304</strain>
        <tissue evidence="1">Vegetative mycelium</tissue>
    </source>
</reference>
<dbReference type="AlphaFoldDB" id="U4LGM8"/>
<sequence length="44" mass="5177">MVHILSSIDHLRRPALLLVSLFRQYSLNLERFPPISSILSLPFW</sequence>
<evidence type="ECO:0000313" key="1">
    <source>
        <dbReference type="EMBL" id="CCX31259.1"/>
    </source>
</evidence>
<accession>U4LGM8</accession>
<protein>
    <submittedName>
        <fullName evidence="1">Uncharacterized protein</fullName>
    </submittedName>
</protein>
<gene>
    <name evidence="1" type="ORF">PCON_10390</name>
</gene>
<keyword evidence="2" id="KW-1185">Reference proteome</keyword>
<dbReference type="Proteomes" id="UP000018144">
    <property type="component" value="Unassembled WGS sequence"/>
</dbReference>